<evidence type="ECO:0000256" key="1">
    <source>
        <dbReference type="ARBA" id="ARBA00004496"/>
    </source>
</evidence>
<evidence type="ECO:0000256" key="5">
    <source>
        <dbReference type="SAM" id="Coils"/>
    </source>
</evidence>
<dbReference type="AlphaFoldDB" id="A0AAV2YJR4"/>
<evidence type="ECO:0000256" key="4">
    <source>
        <dbReference type="ARBA" id="ARBA00022860"/>
    </source>
</evidence>
<dbReference type="GO" id="GO:0005737">
    <property type="term" value="C:cytoplasm"/>
    <property type="evidence" value="ECO:0007669"/>
    <property type="project" value="UniProtKB-SubCell"/>
</dbReference>
<proteinExistence type="predicted"/>
<accession>A0AAV2YJR4</accession>
<dbReference type="PANTHER" id="PTHR22706">
    <property type="entry name" value="ASSEMBLY FACTOR FOR SPINDLE MICROTUBULES"/>
    <property type="match status" value="1"/>
</dbReference>
<dbReference type="GO" id="GO:0000922">
    <property type="term" value="C:spindle pole"/>
    <property type="evidence" value="ECO:0007669"/>
    <property type="project" value="TreeGrafter"/>
</dbReference>
<dbReference type="GO" id="GO:0051295">
    <property type="term" value="P:establishment of meiotic spindle localization"/>
    <property type="evidence" value="ECO:0007669"/>
    <property type="project" value="TreeGrafter"/>
</dbReference>
<dbReference type="GO" id="GO:0000278">
    <property type="term" value="P:mitotic cell cycle"/>
    <property type="evidence" value="ECO:0007669"/>
    <property type="project" value="TreeGrafter"/>
</dbReference>
<dbReference type="PANTHER" id="PTHR22706:SF1">
    <property type="entry name" value="ASSEMBLY FACTOR FOR SPINDLE MICROTUBULES"/>
    <property type="match status" value="1"/>
</dbReference>
<evidence type="ECO:0000256" key="2">
    <source>
        <dbReference type="ARBA" id="ARBA00022490"/>
    </source>
</evidence>
<evidence type="ECO:0000313" key="6">
    <source>
        <dbReference type="EMBL" id="DAZ93582.1"/>
    </source>
</evidence>
<gene>
    <name evidence="6" type="ORF">N0F65_009930</name>
</gene>
<reference evidence="6" key="2">
    <citation type="journal article" date="2023" name="Microbiol Resour">
        <title>Decontamination and Annotation of the Draft Genome Sequence of the Oomycete Lagenidium giganteum ARSEF 373.</title>
        <authorList>
            <person name="Morgan W.R."/>
            <person name="Tartar A."/>
        </authorList>
    </citation>
    <scope>NUCLEOTIDE SEQUENCE</scope>
    <source>
        <strain evidence="6">ARSEF 373</strain>
    </source>
</reference>
<evidence type="ECO:0008006" key="8">
    <source>
        <dbReference type="Google" id="ProtNLM"/>
    </source>
</evidence>
<protein>
    <recommendedName>
        <fullName evidence="8">Spermatogenesis-associated protein 17</fullName>
    </recommendedName>
</protein>
<dbReference type="GO" id="GO:0005516">
    <property type="term" value="F:calmodulin binding"/>
    <property type="evidence" value="ECO:0007669"/>
    <property type="project" value="UniProtKB-KW"/>
</dbReference>
<dbReference type="GO" id="GO:0007051">
    <property type="term" value="P:spindle organization"/>
    <property type="evidence" value="ECO:0007669"/>
    <property type="project" value="TreeGrafter"/>
</dbReference>
<sequence length="339" mass="39597">MAQFYDCWHARHATLDQLQELLKDAKLHRDEENVAAIDIQRLFRGQRVRARITTQRNAEIVIARVYRGHLARRRCKNLQRHRRNLERATVFHFYAIVVQKMYRGWHSRRKKLDMRVRRAYVRDIATKGEDMRRLLNEKLRQQQLEEQNNIEESARKELREVSRNLHHLVSTRAVPGIYNSPHILSQSTSFGLPVESHILYNTKDLIRQQLTTAKAPTKLTPYPPSNKATLQASSPYGTDLRQVQIQNKYHKLRRISAKDFKTVFNSTTEEIRKLNQPGVNATSTYLDGWRNPYTKRGIPLSKNDLLPQLTTLGKAPQQPFYLSAGGNKSKVLPNDRFDV</sequence>
<name>A0AAV2YJR4_9STRA</name>
<reference evidence="6" key="1">
    <citation type="submission" date="2022-11" db="EMBL/GenBank/DDBJ databases">
        <authorList>
            <person name="Morgan W.R."/>
            <person name="Tartar A."/>
        </authorList>
    </citation>
    <scope>NUCLEOTIDE SEQUENCE</scope>
    <source>
        <strain evidence="6">ARSEF 373</strain>
    </source>
</reference>
<evidence type="ECO:0000256" key="3">
    <source>
        <dbReference type="ARBA" id="ARBA00022737"/>
    </source>
</evidence>
<comment type="caution">
    <text evidence="6">The sequence shown here is derived from an EMBL/GenBank/DDBJ whole genome shotgun (WGS) entry which is preliminary data.</text>
</comment>
<dbReference type="SMART" id="SM00015">
    <property type="entry name" value="IQ"/>
    <property type="match status" value="3"/>
</dbReference>
<dbReference type="InterPro" id="IPR051185">
    <property type="entry name" value="ASPM"/>
</dbReference>
<dbReference type="Proteomes" id="UP001146120">
    <property type="component" value="Unassembled WGS sequence"/>
</dbReference>
<dbReference type="Pfam" id="PF00612">
    <property type="entry name" value="IQ"/>
    <property type="match status" value="2"/>
</dbReference>
<keyword evidence="3" id="KW-0677">Repeat</keyword>
<organism evidence="6 7">
    <name type="scientific">Lagenidium giganteum</name>
    <dbReference type="NCBI Taxonomy" id="4803"/>
    <lineage>
        <taxon>Eukaryota</taxon>
        <taxon>Sar</taxon>
        <taxon>Stramenopiles</taxon>
        <taxon>Oomycota</taxon>
        <taxon>Peronosporomycetes</taxon>
        <taxon>Pythiales</taxon>
        <taxon>Pythiaceae</taxon>
    </lineage>
</organism>
<comment type="subcellular location">
    <subcellularLocation>
        <location evidence="1">Cytoplasm</location>
    </subcellularLocation>
</comment>
<keyword evidence="2" id="KW-0963">Cytoplasm</keyword>
<keyword evidence="5" id="KW-0175">Coiled coil</keyword>
<keyword evidence="7" id="KW-1185">Reference proteome</keyword>
<dbReference type="Gene3D" id="1.20.5.190">
    <property type="match status" value="1"/>
</dbReference>
<feature type="coiled-coil region" evidence="5">
    <location>
        <begin position="136"/>
        <end position="164"/>
    </location>
</feature>
<evidence type="ECO:0000313" key="7">
    <source>
        <dbReference type="Proteomes" id="UP001146120"/>
    </source>
</evidence>
<dbReference type="InterPro" id="IPR000048">
    <property type="entry name" value="IQ_motif_EF-hand-BS"/>
</dbReference>
<dbReference type="EMBL" id="DAKRPA010000306">
    <property type="protein sequence ID" value="DAZ93582.1"/>
    <property type="molecule type" value="Genomic_DNA"/>
</dbReference>
<dbReference type="PROSITE" id="PS50096">
    <property type="entry name" value="IQ"/>
    <property type="match status" value="2"/>
</dbReference>
<keyword evidence="4" id="KW-0112">Calmodulin-binding</keyword>